<reference evidence="1 2" key="1">
    <citation type="submission" date="2024-09" db="EMBL/GenBank/DDBJ databases">
        <authorList>
            <person name="Lee S.D."/>
        </authorList>
    </citation>
    <scope>NUCLEOTIDE SEQUENCE [LARGE SCALE GENOMIC DNA]</scope>
    <source>
        <strain evidence="1 2">N1-5</strain>
    </source>
</reference>
<protein>
    <submittedName>
        <fullName evidence="1">DUF4286 family protein</fullName>
    </submittedName>
</protein>
<dbReference type="InterPro" id="IPR011008">
    <property type="entry name" value="Dimeric_a/b-barrel"/>
</dbReference>
<name>A0ABV6UUY7_9ACTN</name>
<dbReference type="Proteomes" id="UP001592528">
    <property type="component" value="Unassembled WGS sequence"/>
</dbReference>
<gene>
    <name evidence="1" type="ORF">ACEZDJ_28775</name>
</gene>
<accession>A0ABV6UUY7</accession>
<sequence>MTDSSQPAHEILLALTNPVEGREEEFRTWYWETHIPEVLALPGIVSARRYLAPESAAGVSHRYVTLYEVEGSAEAARDKLFTSGLSTSDALDVTTVAMLPLLAKD</sequence>
<dbReference type="SUPFAM" id="SSF54909">
    <property type="entry name" value="Dimeric alpha+beta barrel"/>
    <property type="match status" value="1"/>
</dbReference>
<evidence type="ECO:0000313" key="1">
    <source>
        <dbReference type="EMBL" id="MFC1405285.1"/>
    </source>
</evidence>
<dbReference type="Gene3D" id="3.30.70.100">
    <property type="match status" value="1"/>
</dbReference>
<evidence type="ECO:0000313" key="2">
    <source>
        <dbReference type="Proteomes" id="UP001592528"/>
    </source>
</evidence>
<dbReference type="RefSeq" id="WP_037596302.1">
    <property type="nucleotide sequence ID" value="NZ_JBHEZZ010000019.1"/>
</dbReference>
<dbReference type="EMBL" id="JBHEZZ010000019">
    <property type="protein sequence ID" value="MFC1405285.1"/>
    <property type="molecule type" value="Genomic_DNA"/>
</dbReference>
<keyword evidence="2" id="KW-1185">Reference proteome</keyword>
<proteinExistence type="predicted"/>
<organism evidence="1 2">
    <name type="scientific">Streptacidiphilus cavernicola</name>
    <dbReference type="NCBI Taxonomy" id="3342716"/>
    <lineage>
        <taxon>Bacteria</taxon>
        <taxon>Bacillati</taxon>
        <taxon>Actinomycetota</taxon>
        <taxon>Actinomycetes</taxon>
        <taxon>Kitasatosporales</taxon>
        <taxon>Streptomycetaceae</taxon>
        <taxon>Streptacidiphilus</taxon>
    </lineage>
</organism>
<comment type="caution">
    <text evidence="1">The sequence shown here is derived from an EMBL/GenBank/DDBJ whole genome shotgun (WGS) entry which is preliminary data.</text>
</comment>